<proteinExistence type="predicted"/>
<keyword evidence="1" id="KW-1133">Transmembrane helix</keyword>
<organism evidence="3 4">
    <name type="scientific">Avrilella dinanensis</name>
    <dbReference type="NCBI Taxonomy" id="2008672"/>
    <lineage>
        <taxon>Bacteria</taxon>
        <taxon>Pseudomonadati</taxon>
        <taxon>Bacteroidota</taxon>
        <taxon>Flavobacteriia</taxon>
        <taxon>Flavobacteriales</taxon>
        <taxon>Flavobacteriaceae</taxon>
        <taxon>Avrilella</taxon>
    </lineage>
</organism>
<feature type="transmembrane region" description="Helical" evidence="1">
    <location>
        <begin position="7"/>
        <end position="25"/>
    </location>
</feature>
<evidence type="ECO:0000313" key="3">
    <source>
        <dbReference type="EMBL" id="PJR03457.1"/>
    </source>
</evidence>
<keyword evidence="4" id="KW-1185">Reference proteome</keyword>
<evidence type="ECO:0000259" key="2">
    <source>
        <dbReference type="Pfam" id="PF12867"/>
    </source>
</evidence>
<keyword evidence="1" id="KW-0812">Transmembrane</keyword>
<dbReference type="EMBL" id="NIPO01000001">
    <property type="protein sequence ID" value="PJR03457.1"/>
    <property type="molecule type" value="Genomic_DNA"/>
</dbReference>
<reference evidence="3 4" key="1">
    <citation type="submission" date="2017-06" db="EMBL/GenBank/DDBJ databases">
        <title>Description of Avrilella dinanensis gen. nov. sp. nov.</title>
        <authorList>
            <person name="Leyer C."/>
            <person name="Sassi M."/>
            <person name="Minet J."/>
            <person name="Kayal S."/>
            <person name="Cattoir V."/>
        </authorList>
    </citation>
    <scope>NUCLEOTIDE SEQUENCE [LARGE SCALE GENOMIC DNA]</scope>
    <source>
        <strain evidence="3 4">UR159</strain>
    </source>
</reference>
<accession>A0A2M9R3L6</accession>
<protein>
    <recommendedName>
        <fullName evidence="2">DinB-like domain-containing protein</fullName>
    </recommendedName>
</protein>
<evidence type="ECO:0000313" key="4">
    <source>
        <dbReference type="Proteomes" id="UP000231960"/>
    </source>
</evidence>
<gene>
    <name evidence="3" type="ORF">CDL10_02235</name>
</gene>
<feature type="domain" description="DinB-like" evidence="2">
    <location>
        <begin position="189"/>
        <end position="343"/>
    </location>
</feature>
<dbReference type="AlphaFoldDB" id="A0A2M9R3L6"/>
<keyword evidence="1" id="KW-0472">Membrane</keyword>
<dbReference type="SUPFAM" id="SSF55961">
    <property type="entry name" value="Bet v1-like"/>
    <property type="match status" value="1"/>
</dbReference>
<dbReference type="RefSeq" id="WP_100677025.1">
    <property type="nucleotide sequence ID" value="NZ_NIPO01000001.1"/>
</dbReference>
<comment type="caution">
    <text evidence="3">The sequence shown here is derived from an EMBL/GenBank/DDBJ whole genome shotgun (WGS) entry which is preliminary data.</text>
</comment>
<dbReference type="Gene3D" id="1.20.120.450">
    <property type="entry name" value="dinb family like domain"/>
    <property type="match status" value="1"/>
</dbReference>
<evidence type="ECO:0000256" key="1">
    <source>
        <dbReference type="SAM" id="Phobius"/>
    </source>
</evidence>
<sequence>MKILKKIIIALLIIIAIPLIIALFLPKEFESEGQIVINKPKQEVFDYIKYVKNQDNFGKWQLSDPDMQTTSEGTDGTVGFKYSWNSEKLGKGAQVITNIVEGERMESDMFFLDFNDDANKSYISVEEKSKDETLVKWGIKGKTPYPWNLMSLFYSMNSDFEEGLKNLKEILENQESKTDEKAFVLDYYSKTLDNLYQSVVGLNKEQLHFRPAAESWSISQCLEHIIITENMIFGMIKENMQKPVNPELREKIQFSDEEILKMVTDRSEKYKAPEALVTEGKFDDAETALRELKDQRKEMLSFIKSVPMEELRNRVNESPSGFSDAYQSLLFLAGHTARHTLQIEGIKESSNFPE</sequence>
<dbReference type="Pfam" id="PF12867">
    <property type="entry name" value="DinB_2"/>
    <property type="match status" value="1"/>
</dbReference>
<dbReference type="InterPro" id="IPR034660">
    <property type="entry name" value="DinB/YfiT-like"/>
</dbReference>
<dbReference type="InterPro" id="IPR024775">
    <property type="entry name" value="DinB-like"/>
</dbReference>
<name>A0A2M9R3L6_9FLAO</name>
<dbReference type="SUPFAM" id="SSF109854">
    <property type="entry name" value="DinB/YfiT-like putative metalloenzymes"/>
    <property type="match status" value="1"/>
</dbReference>
<dbReference type="CDD" id="cd07818">
    <property type="entry name" value="SRPBCC_1"/>
    <property type="match status" value="1"/>
</dbReference>
<dbReference type="Proteomes" id="UP000231960">
    <property type="component" value="Unassembled WGS sequence"/>
</dbReference>
<dbReference type="OrthoDB" id="9807923at2"/>